<dbReference type="Pfam" id="PF14284">
    <property type="entry name" value="PcfJ"/>
    <property type="match status" value="1"/>
</dbReference>
<dbReference type="Proteomes" id="UP000178606">
    <property type="component" value="Unassembled WGS sequence"/>
</dbReference>
<organism evidence="1 2">
    <name type="scientific">Handelsmanbacteria sp. (strain RIFCSPLOWO2_12_FULL_64_10)</name>
    <dbReference type="NCBI Taxonomy" id="1817868"/>
    <lineage>
        <taxon>Bacteria</taxon>
        <taxon>Candidatus Handelsmaniibacteriota</taxon>
    </lineage>
</organism>
<proteinExistence type="predicted"/>
<evidence type="ECO:0000313" key="1">
    <source>
        <dbReference type="EMBL" id="OGG56416.1"/>
    </source>
</evidence>
<dbReference type="AlphaFoldDB" id="A0A1F6D4T1"/>
<protein>
    <submittedName>
        <fullName evidence="1">Uncharacterized protein</fullName>
    </submittedName>
</protein>
<reference evidence="1 2" key="1">
    <citation type="journal article" date="2016" name="Nat. Commun.">
        <title>Thousands of microbial genomes shed light on interconnected biogeochemical processes in an aquifer system.</title>
        <authorList>
            <person name="Anantharaman K."/>
            <person name="Brown C.T."/>
            <person name="Hug L.A."/>
            <person name="Sharon I."/>
            <person name="Castelle C.J."/>
            <person name="Probst A.J."/>
            <person name="Thomas B.C."/>
            <person name="Singh A."/>
            <person name="Wilkins M.J."/>
            <person name="Karaoz U."/>
            <person name="Brodie E.L."/>
            <person name="Williams K.H."/>
            <person name="Hubbard S.S."/>
            <person name="Banfield J.F."/>
        </authorList>
    </citation>
    <scope>NUCLEOTIDE SEQUENCE [LARGE SCALE GENOMIC DNA]</scope>
    <source>
        <strain evidence="2">RIFCSPLOWO2_12_FULL_64_10</strain>
    </source>
</reference>
<accession>A0A1F6D4T1</accession>
<dbReference type="InterPro" id="IPR025586">
    <property type="entry name" value="PcfJ"/>
</dbReference>
<sequence>MATPSLLLPGQIADDDLRRHFHALNVGTVAAYKLWCYRHGLSTDLHKTPEQRSAERALFDRLRPLPDPAVSRDHNPRRADLIARIFRGELRGETLSDVPSRIRKIYNALDGDEEARDALRRLVLHVEKYGDLFRPAHAFPGLPPSFHNTWVAGLGQLARHHQDWMRPVEAWRPDARKPQRQFQTIARHLLARYHVPPCMDAAWFQGDTPEARQQQAWFKHVGFGQNIRTAGVPMKITKRMAHLFTNQRSARLSILRALRMAQVEALGGFPPLAWSISSILGRSLENEDFWVTVVHFFVNNPMLEGSYVEPIIDYIRHQKFTPQRLLQPDGTFVEGPPSHPSFSVKGRSAVKLLRQVDEWHVQLTGEENIRLEKWEPSKFREFSHTEIDSETGRTFTWTIHELLTSAQLAVEGRVMHHCVASYTRRCVSGEASIWSLRVQDMDAAEPEPYNVLTIALDNRKRTVTQARGRYNLQPFDRAGLAKQRRTGRPYLRLLRESGRILRLWMDREGLTHG</sequence>
<comment type="caution">
    <text evidence="1">The sequence shown here is derived from an EMBL/GenBank/DDBJ whole genome shotgun (WGS) entry which is preliminary data.</text>
</comment>
<gene>
    <name evidence="1" type="ORF">A3F84_28320</name>
</gene>
<name>A0A1F6D4T1_HANXR</name>
<evidence type="ECO:0000313" key="2">
    <source>
        <dbReference type="Proteomes" id="UP000178606"/>
    </source>
</evidence>
<dbReference type="EMBL" id="MFKF01000032">
    <property type="protein sequence ID" value="OGG56416.1"/>
    <property type="molecule type" value="Genomic_DNA"/>
</dbReference>